<evidence type="ECO:0000313" key="4">
    <source>
        <dbReference type="Proteomes" id="UP001385951"/>
    </source>
</evidence>
<dbReference type="InterPro" id="IPR005123">
    <property type="entry name" value="Oxoglu/Fe-dep_dioxygenase_dom"/>
</dbReference>
<dbReference type="PROSITE" id="PS51471">
    <property type="entry name" value="FE2OG_OXY"/>
    <property type="match status" value="1"/>
</dbReference>
<gene>
    <name evidence="3" type="ORF">QCA50_000899</name>
</gene>
<protein>
    <recommendedName>
        <fullName evidence="2">Fe2OG dioxygenase domain-containing protein</fullName>
    </recommendedName>
</protein>
<organism evidence="3 4">
    <name type="scientific">Cerrena zonata</name>
    <dbReference type="NCBI Taxonomy" id="2478898"/>
    <lineage>
        <taxon>Eukaryota</taxon>
        <taxon>Fungi</taxon>
        <taxon>Dikarya</taxon>
        <taxon>Basidiomycota</taxon>
        <taxon>Agaricomycotina</taxon>
        <taxon>Agaricomycetes</taxon>
        <taxon>Polyporales</taxon>
        <taxon>Cerrenaceae</taxon>
        <taxon>Cerrena</taxon>
    </lineage>
</organism>
<dbReference type="AlphaFoldDB" id="A0AAW0GRW3"/>
<dbReference type="EMBL" id="JASBNA010000001">
    <property type="protein sequence ID" value="KAK7696246.1"/>
    <property type="molecule type" value="Genomic_DNA"/>
</dbReference>
<keyword evidence="4" id="KW-1185">Reference proteome</keyword>
<dbReference type="PANTHER" id="PTHR33099:SF7">
    <property type="entry name" value="MYND-TYPE DOMAIN-CONTAINING PROTEIN"/>
    <property type="match status" value="1"/>
</dbReference>
<reference evidence="3 4" key="1">
    <citation type="submission" date="2022-09" db="EMBL/GenBank/DDBJ databases">
        <authorList>
            <person name="Palmer J.M."/>
        </authorList>
    </citation>
    <scope>NUCLEOTIDE SEQUENCE [LARGE SCALE GENOMIC DNA]</scope>
    <source>
        <strain evidence="3 4">DSM 7382</strain>
    </source>
</reference>
<evidence type="ECO:0000313" key="3">
    <source>
        <dbReference type="EMBL" id="KAK7696246.1"/>
    </source>
</evidence>
<evidence type="ECO:0000256" key="1">
    <source>
        <dbReference type="SAM" id="MobiDB-lite"/>
    </source>
</evidence>
<feature type="region of interest" description="Disordered" evidence="1">
    <location>
        <begin position="1058"/>
        <end position="1089"/>
    </location>
</feature>
<evidence type="ECO:0000259" key="2">
    <source>
        <dbReference type="PROSITE" id="PS51471"/>
    </source>
</evidence>
<feature type="domain" description="Fe2OG dioxygenase" evidence="2">
    <location>
        <begin position="121"/>
        <end position="221"/>
    </location>
</feature>
<accession>A0AAW0GRW3</accession>
<dbReference type="Gene3D" id="2.60.120.620">
    <property type="entry name" value="q2cbj1_9rhob like domain"/>
    <property type="match status" value="1"/>
</dbReference>
<sequence length="1089" mass="121700">MSDAQGETDIRAELQVALETKLDFSGSFSYKQDFPSAPNPSITIKDIGLVGLPLSQRDAAAIKSVAEQAPFGKGERTIVDKTVRDTWEIDAKLIEFENPTWKGFMAETVISACKVLGVNYQASQPRSELYKLLLYETGSHFLPHVDTEKADGMFATIIVVLPSKFTGGEAHLSHGGLSKVYDSSKDSVHQTTVMAWYTDVTHEIKPITSGYRLALAYNLVHTKQSLRPVLSSNNDFIDGVRNALISWNECEEDGIPTPEKLVYLLDHKYSQANLRAGALKGADDHKVSILAAVAEELGFNLGLASVEFHLSGAGDDDCHYRPQRWDCYSDEDSDDGYNDVNFGEVSDRDVSIETFVDLDGNHIANSLEFDNETETIPSDFVEDIESGPYDRQEYEGYMGNGAGSLDRWYRRTILVIWPECNDCEVRYAGSSFPLALRKVNTADVPLTERSNIVSYLLRSSKHDSPEVAKTVTQFASDTVDHELWNRCVKGHDASKSLTIFKGEDIFNAILILGLNNVKQTVESLLQGDSSNQRRYDTLEYLQEQIEESDESPEFKKTTGSWIEEQVDVFLRTLKRPEKGEQALYIQLAINHGGVEFFRDSVFPQLKEHAWGSFLLSLAVDFHQNQQLPECKAKKTVIQDIITIAISKVKFEAVKPKSQQATFLYPYSRPNAVTEAPGFAFAKAAVLACQSARCTDLVPLLLERLTRALKISDDACQRIELVVFPLLDFLRERKIVGEQTIPKLEKLLEVIINLYLTAPPSSVLSFTQPTVDALFRALSLQDNIKSLFFRIVLPKLSQVPSGSKGLEVVFRKLYDCRSQFHVPEGYSGITIRVVIDGLVQKYIASNAPYSTDRILQDLKAILHVRSHAATVAYFNTSIVTFRTQPAYQCVEFLLNSMRTLIDHYGAEALAPITRSLMRHWFNNVLGKRPDSDCTPALHSISQWVCSCNHCTRAKHFLQTQITKMIHMDRIGAPARKHLEQKLDTYAQLAATHVMVRTTPQGLTITKHQHFLVPQSWNATQTRGRTLLQGLSSTEKELKLLLGDTYDTITGVLRATKRKIAPHGSQHGTGPSALAAPRPAKKRRIVPGSSA</sequence>
<proteinExistence type="predicted"/>
<comment type="caution">
    <text evidence="3">The sequence shown here is derived from an EMBL/GenBank/DDBJ whole genome shotgun (WGS) entry which is preliminary data.</text>
</comment>
<dbReference type="Proteomes" id="UP001385951">
    <property type="component" value="Unassembled WGS sequence"/>
</dbReference>
<dbReference type="PANTHER" id="PTHR33099">
    <property type="entry name" value="FE2OG DIOXYGENASE DOMAIN-CONTAINING PROTEIN"/>
    <property type="match status" value="1"/>
</dbReference>
<name>A0AAW0GRW3_9APHY</name>